<dbReference type="Pfam" id="PF02493">
    <property type="entry name" value="MORN"/>
    <property type="match status" value="20"/>
</dbReference>
<dbReference type="OrthoDB" id="203073at2759"/>
<dbReference type="PANTHER" id="PTHR43215">
    <property type="entry name" value="RADIAL SPOKE HEAD 1 HOMOLOG"/>
    <property type="match status" value="1"/>
</dbReference>
<organism evidence="3 4">
    <name type="scientific">Achlya hypogyna</name>
    <name type="common">Oomycete</name>
    <name type="synonym">Protoachlya hypogyna</name>
    <dbReference type="NCBI Taxonomy" id="1202772"/>
    <lineage>
        <taxon>Eukaryota</taxon>
        <taxon>Sar</taxon>
        <taxon>Stramenopiles</taxon>
        <taxon>Oomycota</taxon>
        <taxon>Saprolegniomycetes</taxon>
        <taxon>Saprolegniales</taxon>
        <taxon>Achlyaceae</taxon>
        <taxon>Achlya</taxon>
    </lineage>
</organism>
<comment type="caution">
    <text evidence="3">The sequence shown here is derived from an EMBL/GenBank/DDBJ whole genome shotgun (WGS) entry which is preliminary data.</text>
</comment>
<gene>
    <name evidence="3" type="ORF">ACHHYP_12616</name>
</gene>
<dbReference type="InterPro" id="IPR018307">
    <property type="entry name" value="ABL9/DENND6_dom"/>
</dbReference>
<evidence type="ECO:0000259" key="2">
    <source>
        <dbReference type="Pfam" id="PF09794"/>
    </source>
</evidence>
<reference evidence="3 4" key="1">
    <citation type="journal article" date="2014" name="Genome Biol. Evol.">
        <title>The secreted proteins of Achlya hypogyna and Thraustotheca clavata identify the ancestral oomycete secretome and reveal gene acquisitions by horizontal gene transfer.</title>
        <authorList>
            <person name="Misner I."/>
            <person name="Blouin N."/>
            <person name="Leonard G."/>
            <person name="Richards T.A."/>
            <person name="Lane C.E."/>
        </authorList>
    </citation>
    <scope>NUCLEOTIDE SEQUENCE [LARGE SCALE GENOMIC DNA]</scope>
    <source>
        <strain evidence="3 4">ATCC 48635</strain>
    </source>
</reference>
<dbReference type="SUPFAM" id="SSF82185">
    <property type="entry name" value="Histone H3 K4-specific methyltransferase SET7/9 N-terminal domain"/>
    <property type="match status" value="6"/>
</dbReference>
<evidence type="ECO:0000313" key="3">
    <source>
        <dbReference type="EMBL" id="OQR97193.1"/>
    </source>
</evidence>
<dbReference type="Pfam" id="PF09794">
    <property type="entry name" value="Avl9"/>
    <property type="match status" value="1"/>
</dbReference>
<dbReference type="EMBL" id="JNBR01000121">
    <property type="protein sequence ID" value="OQR97193.1"/>
    <property type="molecule type" value="Genomic_DNA"/>
</dbReference>
<sequence>MPTVLLAVVAVDTPEGPALDFVYPPDVPSEMEAAEASPWSEELRAALPLLVQPPRHEVIASPGFFFHAFAWKAAGLYGAIGSHKMCVVLLTNDDDQAYLYTKLCATAPVYFEQSYHDDYACLIELYDHLQSVDREPPLPRYEGLALLPVVRALGTSLLPLLRLLLVEGRIVFFSPSPTIASTSVEAFLSILPGGYSAPTATDAAQSYRWRKYGLPLRLVAPDHTFVVQPFLAATQAVAVYGSEHGFLVGACDPFPLLQTAAEPQVDAIVDVATGNVSWLSARALQSKDVSTDIAAWVTDDDALAWIGSEPWVRQQVQAYLEALLTVAANPPARRTSFTDLLFRPPAPLEAEHGADWLERWRCTYNYDQWRMAHSLREPVAEAAPKTGHGRYSYPSGDEYVGTFRDGKRHGHGTYTAAATKYSYCGGWVDDRRHGEGTLNTGQGSYRGAWQHDERCGHGTLTWGDRLSYVGEWRANVYHGAGVLIDGHRGWRYDGEFALGRPHGVGKAEYTKDAVVVSYSGEWQHGRFHGVGAATYRDGSVYAGDFANGERQGVGVWSNTAGDAYDGDWCHDQRHGFGMSTSGVSKETKEGPWKANAMVQGRGKDWVVSYPTGDKYSGELQQGRPWGRGTCRYANGAVYAGEWVDGHRQGNGVFVDVDGSTIDGVWANGQPAKENSLYVEIPLSDDECVSGVAATDGATTVVYPNGDEYVGALRKGKRHGRGKFTAKATRHTYDGDWDMDLRHGQGVLTSGTRDFVYDGTWVQNTRTGFGTCVLSGIESYSGMWHANAFHGHGTFSDADGGVYVGEFAHGLKHGVGKYSAADGTTYHGEYAHGERSGTGTCTEPNGDVYTGGFLQGQRHGEGSFVTADFTFVGTWSAGLRHGPGVLTQRGTVKEGTWQLDAPVDGDWTIRFPTQSVYTGACVGMRPHGHGICKYANGDVYSGNWERSGWGVCVFANGDVFDGEWTHNHVSLTGRGTLTLANGTVHAYTAAK</sequence>
<dbReference type="STRING" id="1202772.A0A1V9ZGR9"/>
<name>A0A1V9ZGR9_ACHHY</name>
<protein>
    <recommendedName>
        <fullName evidence="2">AVL9/DENND6 domain-containing protein</fullName>
    </recommendedName>
</protein>
<keyword evidence="4" id="KW-1185">Reference proteome</keyword>
<keyword evidence="1" id="KW-0677">Repeat</keyword>
<evidence type="ECO:0000256" key="1">
    <source>
        <dbReference type="ARBA" id="ARBA00022737"/>
    </source>
</evidence>
<dbReference type="SMART" id="SM00698">
    <property type="entry name" value="MORN"/>
    <property type="match status" value="21"/>
</dbReference>
<evidence type="ECO:0000313" key="4">
    <source>
        <dbReference type="Proteomes" id="UP000243579"/>
    </source>
</evidence>
<dbReference type="AlphaFoldDB" id="A0A1V9ZGR9"/>
<dbReference type="InterPro" id="IPR003409">
    <property type="entry name" value="MORN"/>
</dbReference>
<dbReference type="PANTHER" id="PTHR43215:SF14">
    <property type="entry name" value="RADIAL SPOKE HEAD 1 HOMOLOG"/>
    <property type="match status" value="1"/>
</dbReference>
<feature type="domain" description="AVL9/DENND6" evidence="2">
    <location>
        <begin position="86"/>
        <end position="325"/>
    </location>
</feature>
<dbReference type="Proteomes" id="UP000243579">
    <property type="component" value="Unassembled WGS sequence"/>
</dbReference>
<accession>A0A1V9ZGR9</accession>
<proteinExistence type="predicted"/>
<dbReference type="Gene3D" id="2.20.110.10">
    <property type="entry name" value="Histone H3 K4-specific methyltransferase SET7/9 N-terminal domain"/>
    <property type="match status" value="8"/>
</dbReference>